<keyword evidence="1" id="KW-1133">Transmembrane helix</keyword>
<dbReference type="OrthoDB" id="308017at2"/>
<dbReference type="Proteomes" id="UP000323176">
    <property type="component" value="Unassembled WGS sequence"/>
</dbReference>
<feature type="transmembrane region" description="Helical" evidence="1">
    <location>
        <begin position="50"/>
        <end position="67"/>
    </location>
</feature>
<dbReference type="AlphaFoldDB" id="A0A5C8EQ71"/>
<reference evidence="2 3" key="1">
    <citation type="journal article" date="1992" name="Lakartidningen">
        <title>[Penicillin V and not amoxicillin is the first choice preparation in acute otitis].</title>
        <authorList>
            <person name="Kamme C."/>
            <person name="Lundgren K."/>
            <person name="Prellner K."/>
        </authorList>
    </citation>
    <scope>NUCLEOTIDE SEQUENCE [LARGE SCALE GENOMIC DNA]</scope>
    <source>
        <strain evidence="2 3">PC5538III-hc</strain>
    </source>
</reference>
<feature type="transmembrane region" description="Helical" evidence="1">
    <location>
        <begin position="6"/>
        <end position="38"/>
    </location>
</feature>
<sequence length="191" mass="22827">MLYIASIILALFLFIIIFTVKVNILIYIAVALFIIHIILTKSLYKTIKRLLHLIPYFLAVFIIQGLNSRGEYYNILGIYIDKVGANFTIIYFIRILSLLYFLSIFFIIIKKIKIPNGIIFDEMIRINIFMNIVKKSFFLEFNKIKDKNKTFKEKINLVKKLLENVYKDSFKLYPYDRFINNYRKSQNIKTY</sequence>
<comment type="caution">
    <text evidence="2">The sequence shown here is derived from an EMBL/GenBank/DDBJ whole genome shotgun (WGS) entry which is preliminary data.</text>
</comment>
<protein>
    <submittedName>
        <fullName evidence="2">Uncharacterized protein</fullName>
    </submittedName>
</protein>
<keyword evidence="1" id="KW-0812">Transmembrane</keyword>
<gene>
    <name evidence="2" type="ORF">EPJ72_08755</name>
</gene>
<feature type="transmembrane region" description="Helical" evidence="1">
    <location>
        <begin position="87"/>
        <end position="109"/>
    </location>
</feature>
<name>A0A5C8EQ71_BRAPL</name>
<evidence type="ECO:0000256" key="1">
    <source>
        <dbReference type="SAM" id="Phobius"/>
    </source>
</evidence>
<keyword evidence="1" id="KW-0472">Membrane</keyword>
<organism evidence="2 3">
    <name type="scientific">Brachyspira pilosicoli</name>
    <name type="common">Serpulina pilosicoli</name>
    <dbReference type="NCBI Taxonomy" id="52584"/>
    <lineage>
        <taxon>Bacteria</taxon>
        <taxon>Pseudomonadati</taxon>
        <taxon>Spirochaetota</taxon>
        <taxon>Spirochaetia</taxon>
        <taxon>Brachyspirales</taxon>
        <taxon>Brachyspiraceae</taxon>
        <taxon>Brachyspira</taxon>
    </lineage>
</organism>
<proteinExistence type="predicted"/>
<dbReference type="EMBL" id="SAXY01000053">
    <property type="protein sequence ID" value="TXJ40005.1"/>
    <property type="molecule type" value="Genomic_DNA"/>
</dbReference>
<evidence type="ECO:0000313" key="3">
    <source>
        <dbReference type="Proteomes" id="UP000323176"/>
    </source>
</evidence>
<accession>A0A5C8EQ71</accession>
<evidence type="ECO:0000313" key="2">
    <source>
        <dbReference type="EMBL" id="TXJ40005.1"/>
    </source>
</evidence>